<dbReference type="InterPro" id="IPR003646">
    <property type="entry name" value="SH3-like_bac-type"/>
</dbReference>
<accession>A0ABZ0SN60</accession>
<dbReference type="Pfam" id="PF04122">
    <property type="entry name" value="CW_binding_2"/>
    <property type="match status" value="3"/>
</dbReference>
<keyword evidence="3" id="KW-1185">Reference proteome</keyword>
<dbReference type="RefSeq" id="WP_320943510.1">
    <property type="nucleotide sequence ID" value="NZ_BAABEU010000004.1"/>
</dbReference>
<gene>
    <name evidence="2" type="ORF">SM116_05800</name>
</gene>
<protein>
    <submittedName>
        <fullName evidence="2">Cell wall-binding repeat-containing protein</fullName>
    </submittedName>
</protein>
<dbReference type="PROSITE" id="PS51781">
    <property type="entry name" value="SH3B"/>
    <property type="match status" value="1"/>
</dbReference>
<dbReference type="InterPro" id="IPR051922">
    <property type="entry name" value="Bact_Sporulation_Assoc"/>
</dbReference>
<dbReference type="SMART" id="SM00287">
    <property type="entry name" value="SH3b"/>
    <property type="match status" value="1"/>
</dbReference>
<organism evidence="2 3">
    <name type="scientific">Microbacterium rhizosphaerae</name>
    <dbReference type="NCBI Taxonomy" id="1678237"/>
    <lineage>
        <taxon>Bacteria</taxon>
        <taxon>Bacillati</taxon>
        <taxon>Actinomycetota</taxon>
        <taxon>Actinomycetes</taxon>
        <taxon>Micrococcales</taxon>
        <taxon>Microbacteriaceae</taxon>
        <taxon>Microbacterium</taxon>
    </lineage>
</organism>
<evidence type="ECO:0000313" key="3">
    <source>
        <dbReference type="Proteomes" id="UP001323798"/>
    </source>
</evidence>
<proteinExistence type="predicted"/>
<reference evidence="2 3" key="1">
    <citation type="submission" date="2023-11" db="EMBL/GenBank/DDBJ databases">
        <title>Genome sequence of Microbacterium rhizosphaerae KACC 19337.</title>
        <authorList>
            <person name="Choi H."/>
            <person name="Kim S."/>
            <person name="Kim Y."/>
            <person name="Kwon S.-W."/>
            <person name="Heo J."/>
        </authorList>
    </citation>
    <scope>NUCLEOTIDE SEQUENCE [LARGE SCALE GENOMIC DNA]</scope>
    <source>
        <strain evidence="2 3">KACC 19337</strain>
    </source>
</reference>
<dbReference type="InterPro" id="IPR007253">
    <property type="entry name" value="Cell_wall-bd_2"/>
</dbReference>
<dbReference type="PANTHER" id="PTHR30032">
    <property type="entry name" value="N-ACETYLMURAMOYL-L-ALANINE AMIDASE-RELATED"/>
    <property type="match status" value="1"/>
</dbReference>
<dbReference type="Proteomes" id="UP001323798">
    <property type="component" value="Chromosome"/>
</dbReference>
<dbReference type="EMBL" id="CP139368">
    <property type="protein sequence ID" value="WPR90806.1"/>
    <property type="molecule type" value="Genomic_DNA"/>
</dbReference>
<name>A0ABZ0SN60_9MICO</name>
<feature type="domain" description="SH3b" evidence="1">
    <location>
        <begin position="261"/>
        <end position="324"/>
    </location>
</feature>
<evidence type="ECO:0000259" key="1">
    <source>
        <dbReference type="PROSITE" id="PS51781"/>
    </source>
</evidence>
<evidence type="ECO:0000313" key="2">
    <source>
        <dbReference type="EMBL" id="WPR90806.1"/>
    </source>
</evidence>
<sequence>MAAAAPARAADLSQFDPGNIISDSVFFYTGSMSQAQIQSFLEGKETSCAPSATCVKNYYTVTKSVAADPMCGAYPGGYSERASAIIYKVAQACGINPQVLLVTMQKEQGLITSVWPSDWAYAHAMGADCPDTTGCNSISAGFFAQVYKSAWQLKRYANPSGTSNYFTWYAPGHTWNILYNPNTACGTKAVYVKNQATADLYYYTPYTPNAAALAAGYGTGDSCSAYGNRNFYNYFVDWFGSTQIPANACTPPTAAQITPGSGEFLVNVASLNGRIAPSTSCPTGIVSLPQGTILTRLGTWDTWTQVRLNGQIMWVASQYLVAAPPVSYTTARIAGADRYSTAAAIAQQSNPNGATTVYLASGESFPDALSGASLAALKSAPMLLTAAGTLPQPTAAALAALHPASVVVLGGETAVSQAVFNAVGAIVGQTNVSRVSGADRYATSLAIVDSGWKTAPVAYLATGSGFADALAASAVAGAAGAPVLLTDGAQTSLGPALATALQTLHIGKVIIAGGSQAISDGIASQLSSLGITVDRRAGSDRYQTSVLLAADAPSASQSFISSGTNFPDALAGAVMAGRLKSPLLTTPATCMADVTKDFLISRGATTATLFGGPDALDADVLSSVRC</sequence>
<dbReference type="PANTHER" id="PTHR30032:SF8">
    <property type="entry name" value="GERMINATION-SPECIFIC N-ACETYLMURAMOYL-L-ALANINE AMIDASE"/>
    <property type="match status" value="1"/>
</dbReference>
<dbReference type="Gene3D" id="2.30.30.40">
    <property type="entry name" value="SH3 Domains"/>
    <property type="match status" value="1"/>
</dbReference>
<dbReference type="Gene3D" id="3.40.50.12090">
    <property type="match status" value="2"/>
</dbReference>